<dbReference type="Proteomes" id="UP000005317">
    <property type="component" value="Unassembled WGS sequence"/>
</dbReference>
<sequence length="185" mass="19674" precursor="true">MKLTALMLTAMMAGAGSAAVFAADCTSSFYCYGNTSNSITRVATRPPPIPPPSPRVAQQRRQQQLALRDNAVAAPRTVARPAPQATPRTTARANITPTPAPRTNIRPAPQVRANVQPAQTPAPQVRTNVRITPAPQPSTMPSCQVLNGLAANAESQAVSASKRGNRNTSVRLFREAANLRKQACR</sequence>
<feature type="chain" id="PRO_5024859569" evidence="2">
    <location>
        <begin position="23"/>
        <end position="185"/>
    </location>
</feature>
<gene>
    <name evidence="3" type="ORF">Thini_3616</name>
</gene>
<evidence type="ECO:0000313" key="3">
    <source>
        <dbReference type="EMBL" id="EIJ36121.1"/>
    </source>
</evidence>
<keyword evidence="2" id="KW-0732">Signal</keyword>
<evidence type="ECO:0000313" key="4">
    <source>
        <dbReference type="Proteomes" id="UP000005317"/>
    </source>
</evidence>
<reference evidence="4" key="1">
    <citation type="journal article" date="2011" name="Stand. Genomic Sci.">
        <title>Genome sequence of the filamentous, gliding Thiothrix nivea neotype strain (JP2(T)).</title>
        <authorList>
            <person name="Lapidus A."/>
            <person name="Nolan M."/>
            <person name="Lucas S."/>
            <person name="Glavina Del Rio T."/>
            <person name="Tice H."/>
            <person name="Cheng J.F."/>
            <person name="Tapia R."/>
            <person name="Han C."/>
            <person name="Goodwin L."/>
            <person name="Pitluck S."/>
            <person name="Liolios K."/>
            <person name="Pagani I."/>
            <person name="Ivanova N."/>
            <person name="Huntemann M."/>
            <person name="Mavromatis K."/>
            <person name="Mikhailova N."/>
            <person name="Pati A."/>
            <person name="Chen A."/>
            <person name="Palaniappan K."/>
            <person name="Land M."/>
            <person name="Brambilla E.M."/>
            <person name="Rohde M."/>
            <person name="Abt B."/>
            <person name="Verbarg S."/>
            <person name="Goker M."/>
            <person name="Bristow J."/>
            <person name="Eisen J.A."/>
            <person name="Markowitz V."/>
            <person name="Hugenholtz P."/>
            <person name="Kyrpides N.C."/>
            <person name="Klenk H.P."/>
            <person name="Woyke T."/>
        </authorList>
    </citation>
    <scope>NUCLEOTIDE SEQUENCE [LARGE SCALE GENOMIC DNA]</scope>
    <source>
        <strain evidence="4">ATCC 35100 / DSM 5205 / JP2</strain>
    </source>
</reference>
<dbReference type="RefSeq" id="WP_002710007.1">
    <property type="nucleotide sequence ID" value="NZ_JH651384.1"/>
</dbReference>
<accession>A0A656HGH1</accession>
<feature type="compositionally biased region" description="Low complexity" evidence="1">
    <location>
        <begin position="78"/>
        <end position="93"/>
    </location>
</feature>
<evidence type="ECO:0000256" key="2">
    <source>
        <dbReference type="SAM" id="SignalP"/>
    </source>
</evidence>
<organism evidence="3 4">
    <name type="scientific">Thiothrix nivea (strain ATCC 35100 / DSM 5205 / JP2)</name>
    <dbReference type="NCBI Taxonomy" id="870187"/>
    <lineage>
        <taxon>Bacteria</taxon>
        <taxon>Pseudomonadati</taxon>
        <taxon>Pseudomonadota</taxon>
        <taxon>Gammaproteobacteria</taxon>
        <taxon>Thiotrichales</taxon>
        <taxon>Thiotrichaceae</taxon>
        <taxon>Thiothrix</taxon>
    </lineage>
</organism>
<name>A0A656HGH1_THINJ</name>
<evidence type="ECO:0000256" key="1">
    <source>
        <dbReference type="SAM" id="MobiDB-lite"/>
    </source>
</evidence>
<keyword evidence="4" id="KW-1185">Reference proteome</keyword>
<dbReference type="OrthoDB" id="5625806at2"/>
<dbReference type="EMBL" id="JH651384">
    <property type="protein sequence ID" value="EIJ36121.1"/>
    <property type="molecule type" value="Genomic_DNA"/>
</dbReference>
<feature type="signal peptide" evidence="2">
    <location>
        <begin position="1"/>
        <end position="22"/>
    </location>
</feature>
<proteinExistence type="predicted"/>
<protein>
    <submittedName>
        <fullName evidence="3">Uncharacterized protein</fullName>
    </submittedName>
</protein>
<feature type="region of interest" description="Disordered" evidence="1">
    <location>
        <begin position="78"/>
        <end position="106"/>
    </location>
</feature>
<dbReference type="AlphaFoldDB" id="A0A656HGH1"/>